<organism evidence="1 2">
    <name type="scientific">Paenibacillus thermoaerophilus</name>
    <dbReference type="NCBI Taxonomy" id="1215385"/>
    <lineage>
        <taxon>Bacteria</taxon>
        <taxon>Bacillati</taxon>
        <taxon>Bacillota</taxon>
        <taxon>Bacilli</taxon>
        <taxon>Bacillales</taxon>
        <taxon>Paenibacillaceae</taxon>
        <taxon>Paenibacillus</taxon>
    </lineage>
</organism>
<dbReference type="RefSeq" id="WP_246068179.1">
    <property type="nucleotide sequence ID" value="NZ_JBHTGQ010000008.1"/>
</dbReference>
<comment type="caution">
    <text evidence="1">The sequence shown here is derived from an EMBL/GenBank/DDBJ whole genome shotgun (WGS) entry which is preliminary data.</text>
</comment>
<sequence>MDTRLMIEHWVVEHLPKRSAAEIQSAIASMEKIQEVSTYVVGHSRLEAYHEGDYNLLFHMEFIKLGGTKRFWKCTGI</sequence>
<evidence type="ECO:0000313" key="2">
    <source>
        <dbReference type="Proteomes" id="UP001596528"/>
    </source>
</evidence>
<dbReference type="Proteomes" id="UP001596528">
    <property type="component" value="Unassembled WGS sequence"/>
</dbReference>
<reference evidence="2" key="1">
    <citation type="journal article" date="2019" name="Int. J. Syst. Evol. Microbiol.">
        <title>The Global Catalogue of Microorganisms (GCM) 10K type strain sequencing project: providing services to taxonomists for standard genome sequencing and annotation.</title>
        <authorList>
            <consortium name="The Broad Institute Genomics Platform"/>
            <consortium name="The Broad Institute Genome Sequencing Center for Infectious Disease"/>
            <person name="Wu L."/>
            <person name="Ma J."/>
        </authorList>
    </citation>
    <scope>NUCLEOTIDE SEQUENCE [LARGE SCALE GENOMIC DNA]</scope>
    <source>
        <strain evidence="2">JCM 18657</strain>
    </source>
</reference>
<name>A0ABW2UYH6_9BACL</name>
<dbReference type="EMBL" id="JBHTGQ010000008">
    <property type="protein sequence ID" value="MFC7748972.1"/>
    <property type="molecule type" value="Genomic_DNA"/>
</dbReference>
<proteinExistence type="predicted"/>
<evidence type="ECO:0000313" key="1">
    <source>
        <dbReference type="EMBL" id="MFC7748972.1"/>
    </source>
</evidence>
<gene>
    <name evidence="1" type="ORF">ACFQWB_03300</name>
</gene>
<accession>A0ABW2UYH6</accession>
<protein>
    <submittedName>
        <fullName evidence="1">Uncharacterized protein</fullName>
    </submittedName>
</protein>
<keyword evidence="2" id="KW-1185">Reference proteome</keyword>